<dbReference type="PANTHER" id="PTHR42948:SF1">
    <property type="entry name" value="TRANSPORTER"/>
    <property type="match status" value="1"/>
</dbReference>
<keyword evidence="4 6" id="KW-1133">Transmembrane helix</keyword>
<evidence type="ECO:0008006" key="9">
    <source>
        <dbReference type="Google" id="ProtNLM"/>
    </source>
</evidence>
<keyword evidence="2" id="KW-0813">Transport</keyword>
<protein>
    <recommendedName>
        <fullName evidence="9">Sodium-dependent transporter</fullName>
    </recommendedName>
</protein>
<name>A0AB35PM49_BACTU</name>
<keyword evidence="5 6" id="KW-0472">Membrane</keyword>
<dbReference type="PANTHER" id="PTHR42948">
    <property type="entry name" value="TRANSPORTER"/>
    <property type="match status" value="1"/>
</dbReference>
<dbReference type="InterPro" id="IPR037272">
    <property type="entry name" value="SNS_sf"/>
</dbReference>
<feature type="non-terminal residue" evidence="7">
    <location>
        <position position="1"/>
    </location>
</feature>
<keyword evidence="3 6" id="KW-0812">Transmembrane</keyword>
<evidence type="ECO:0000256" key="5">
    <source>
        <dbReference type="ARBA" id="ARBA00023136"/>
    </source>
</evidence>
<comment type="subcellular location">
    <subcellularLocation>
        <location evidence="1">Membrane</location>
        <topology evidence="1">Multi-pass membrane protein</topology>
    </subcellularLocation>
</comment>
<evidence type="ECO:0000313" key="7">
    <source>
        <dbReference type="EMBL" id="MDR4181136.1"/>
    </source>
</evidence>
<proteinExistence type="predicted"/>
<dbReference type="AlphaFoldDB" id="A0AB35PM49"/>
<sequence>LPFGTLFFIGFLIAFLFAALTSAFSMVEIIVATIGKGNEKKRKKLSWTTGLLIFLVGIPCCLSYGVLSDVHIFGKTFFDMADFTVSNVLMPLGALLISLFIPLRISKRELWEEMRNGS</sequence>
<organism evidence="7 8">
    <name type="scientific">Bacillus thuringiensis</name>
    <dbReference type="NCBI Taxonomy" id="1428"/>
    <lineage>
        <taxon>Bacteria</taxon>
        <taxon>Bacillati</taxon>
        <taxon>Bacillota</taxon>
        <taxon>Bacilli</taxon>
        <taxon>Bacillales</taxon>
        <taxon>Bacillaceae</taxon>
        <taxon>Bacillus</taxon>
        <taxon>Bacillus cereus group</taxon>
    </lineage>
</organism>
<comment type="caution">
    <text evidence="7">The sequence shown here is derived from an EMBL/GenBank/DDBJ whole genome shotgun (WGS) entry which is preliminary data.</text>
</comment>
<dbReference type="EMBL" id="VKQN01000190">
    <property type="protein sequence ID" value="MDR4181136.1"/>
    <property type="molecule type" value="Genomic_DNA"/>
</dbReference>
<dbReference type="InterPro" id="IPR000175">
    <property type="entry name" value="Na/ntran_symport"/>
</dbReference>
<feature type="non-terminal residue" evidence="7">
    <location>
        <position position="118"/>
    </location>
</feature>
<evidence type="ECO:0000256" key="6">
    <source>
        <dbReference type="SAM" id="Phobius"/>
    </source>
</evidence>
<dbReference type="SUPFAM" id="SSF161070">
    <property type="entry name" value="SNF-like"/>
    <property type="match status" value="1"/>
</dbReference>
<dbReference type="Proteomes" id="UP001181533">
    <property type="component" value="Unassembled WGS sequence"/>
</dbReference>
<dbReference type="PROSITE" id="PS50267">
    <property type="entry name" value="NA_NEUROTRAN_SYMP_3"/>
    <property type="match status" value="1"/>
</dbReference>
<feature type="transmembrane region" description="Helical" evidence="6">
    <location>
        <begin position="45"/>
        <end position="67"/>
    </location>
</feature>
<reference evidence="7" key="1">
    <citation type="submission" date="2019-07" db="EMBL/GenBank/DDBJ databases">
        <title>Phylogenomic Reclassification of ATCC Bacillus Strains and Various Taxa within the Genus Bacillus.</title>
        <authorList>
            <person name="Riojas M.A."/>
            <person name="Frank A.M."/>
            <person name="Fenn S.L."/>
            <person name="King S.P."/>
            <person name="Brower S.M."/>
            <person name="Hazbon M.H."/>
        </authorList>
    </citation>
    <scope>NUCLEOTIDE SEQUENCE</scope>
    <source>
        <strain evidence="7">ATCC 35646</strain>
    </source>
</reference>
<feature type="transmembrane region" description="Helical" evidence="6">
    <location>
        <begin position="87"/>
        <end position="105"/>
    </location>
</feature>
<evidence type="ECO:0000256" key="4">
    <source>
        <dbReference type="ARBA" id="ARBA00022989"/>
    </source>
</evidence>
<feature type="transmembrane region" description="Helical" evidence="6">
    <location>
        <begin position="6"/>
        <end position="33"/>
    </location>
</feature>
<evidence type="ECO:0000313" key="8">
    <source>
        <dbReference type="Proteomes" id="UP001181533"/>
    </source>
</evidence>
<dbReference type="GO" id="GO:0016020">
    <property type="term" value="C:membrane"/>
    <property type="evidence" value="ECO:0007669"/>
    <property type="project" value="UniProtKB-SubCell"/>
</dbReference>
<accession>A0AB35PM49</accession>
<gene>
    <name evidence="7" type="ORF">FO599_35280</name>
</gene>
<evidence type="ECO:0000256" key="3">
    <source>
        <dbReference type="ARBA" id="ARBA00022692"/>
    </source>
</evidence>
<evidence type="ECO:0000256" key="1">
    <source>
        <dbReference type="ARBA" id="ARBA00004141"/>
    </source>
</evidence>
<evidence type="ECO:0000256" key="2">
    <source>
        <dbReference type="ARBA" id="ARBA00022448"/>
    </source>
</evidence>